<proteinExistence type="predicted"/>
<sequence length="114" mass="12669">MIAISRVRKKYQAVLECSNNPCPRISLLTISVMCIVLTMEEVQKLAAQIEFMKIVHMEMNNRHLKPKHGGFFSSATQSNSTQSPVVKAMCIKFDSTDSPGSRISPAAELVSERV</sequence>
<dbReference type="HOGENOM" id="CLU_2123807_0_0_1"/>
<dbReference type="PaxDb" id="6945-B7QN18"/>
<protein>
    <submittedName>
        <fullName evidence="1 2">Uncharacterized protein</fullName>
    </submittedName>
</protein>
<dbReference type="EMBL" id="DS975129">
    <property type="protein sequence ID" value="EEC20240.1"/>
    <property type="molecule type" value="Genomic_DNA"/>
</dbReference>
<dbReference type="VEuPathDB" id="VectorBase:ISCW015489"/>
<dbReference type="InParanoid" id="B7QN18"/>
<dbReference type="EnsemblMetazoa" id="ISCW015489-RA">
    <property type="protein sequence ID" value="ISCW015489-PA"/>
    <property type="gene ID" value="ISCW015489"/>
</dbReference>
<dbReference type="EMBL" id="ABJB010025415">
    <property type="status" value="NOT_ANNOTATED_CDS"/>
    <property type="molecule type" value="Genomic_DNA"/>
</dbReference>
<evidence type="ECO:0000313" key="3">
    <source>
        <dbReference type="Proteomes" id="UP000001555"/>
    </source>
</evidence>
<name>B7QN18_IXOSC</name>
<dbReference type="OrthoDB" id="2129233at2759"/>
<evidence type="ECO:0000313" key="2">
    <source>
        <dbReference type="EnsemblMetazoa" id="ISCW015489-PA"/>
    </source>
</evidence>
<organism>
    <name type="scientific">Ixodes scapularis</name>
    <name type="common">Black-legged tick</name>
    <name type="synonym">Deer tick</name>
    <dbReference type="NCBI Taxonomy" id="6945"/>
    <lineage>
        <taxon>Eukaryota</taxon>
        <taxon>Metazoa</taxon>
        <taxon>Ecdysozoa</taxon>
        <taxon>Arthropoda</taxon>
        <taxon>Chelicerata</taxon>
        <taxon>Arachnida</taxon>
        <taxon>Acari</taxon>
        <taxon>Parasitiformes</taxon>
        <taxon>Ixodida</taxon>
        <taxon>Ixodoidea</taxon>
        <taxon>Ixodidae</taxon>
        <taxon>Ixodinae</taxon>
        <taxon>Ixodes</taxon>
    </lineage>
</organism>
<dbReference type="EMBL" id="ABJB010288168">
    <property type="status" value="NOT_ANNOTATED_CDS"/>
    <property type="molecule type" value="Genomic_DNA"/>
</dbReference>
<reference evidence="2" key="2">
    <citation type="submission" date="2020-05" db="UniProtKB">
        <authorList>
            <consortium name="EnsemblMetazoa"/>
        </authorList>
    </citation>
    <scope>IDENTIFICATION</scope>
    <source>
        <strain evidence="2">wikel</strain>
    </source>
</reference>
<dbReference type="VEuPathDB" id="VectorBase:ISCP_031231"/>
<accession>B7QN18</accession>
<reference evidence="1 3" key="1">
    <citation type="submission" date="2008-03" db="EMBL/GenBank/DDBJ databases">
        <title>Annotation of Ixodes scapularis.</title>
        <authorList>
            <consortium name="Ixodes scapularis Genome Project Consortium"/>
            <person name="Caler E."/>
            <person name="Hannick L.I."/>
            <person name="Bidwell S."/>
            <person name="Joardar V."/>
            <person name="Thiagarajan M."/>
            <person name="Amedeo P."/>
            <person name="Galinsky K.J."/>
            <person name="Schobel S."/>
            <person name="Inman J."/>
            <person name="Hostetler J."/>
            <person name="Miller J."/>
            <person name="Hammond M."/>
            <person name="Megy K."/>
            <person name="Lawson D."/>
            <person name="Kodira C."/>
            <person name="Sutton G."/>
            <person name="Meyer J."/>
            <person name="Hill C.A."/>
            <person name="Birren B."/>
            <person name="Nene V."/>
            <person name="Collins F."/>
            <person name="Alarcon-Chaidez F."/>
            <person name="Wikel S."/>
            <person name="Strausberg R."/>
        </authorList>
    </citation>
    <scope>NUCLEOTIDE SEQUENCE [LARGE SCALE GENOMIC DNA]</scope>
    <source>
        <strain evidence="3">Wikel</strain>
        <strain evidence="1">Wikel colony</strain>
    </source>
</reference>
<dbReference type="AlphaFoldDB" id="B7QN18"/>
<gene>
    <name evidence="1" type="ORF">IscW_ISCW015489</name>
</gene>
<dbReference type="Proteomes" id="UP000001555">
    <property type="component" value="Unassembled WGS sequence"/>
</dbReference>
<keyword evidence="3" id="KW-1185">Reference proteome</keyword>
<evidence type="ECO:0000313" key="1">
    <source>
        <dbReference type="EMBL" id="EEC20240.1"/>
    </source>
</evidence>
<dbReference type="VEuPathDB" id="VectorBase:ISCI015489"/>